<dbReference type="Proteomes" id="UP000277424">
    <property type="component" value="Unassembled WGS sequence"/>
</dbReference>
<evidence type="ECO:0000313" key="1">
    <source>
        <dbReference type="EMBL" id="RKQ69904.1"/>
    </source>
</evidence>
<dbReference type="EMBL" id="RBIG01000002">
    <property type="protein sequence ID" value="RKQ69904.1"/>
    <property type="molecule type" value="Genomic_DNA"/>
</dbReference>
<protein>
    <recommendedName>
        <fullName evidence="3">PilZ domain-containing protein</fullName>
    </recommendedName>
</protein>
<dbReference type="AlphaFoldDB" id="A0A420WFW2"/>
<evidence type="ECO:0000313" key="2">
    <source>
        <dbReference type="Proteomes" id="UP000277424"/>
    </source>
</evidence>
<dbReference type="OrthoDB" id="7362180at2"/>
<accession>A0A420WFW2</accession>
<evidence type="ECO:0008006" key="3">
    <source>
        <dbReference type="Google" id="ProtNLM"/>
    </source>
</evidence>
<comment type="caution">
    <text evidence="1">The sequence shown here is derived from an EMBL/GenBank/DDBJ whole genome shotgun (WGS) entry which is preliminary data.</text>
</comment>
<name>A0A420WFW2_9PROT</name>
<dbReference type="SUPFAM" id="SSF141371">
    <property type="entry name" value="PilZ domain-like"/>
    <property type="match status" value="1"/>
</dbReference>
<sequence length="119" mass="13639">MFARLKEMLSTDERRIAPRVEPVGDCFVELDGHRYALKNWSLTGLFFGPCDQVVPKQKIYLRLCVKDDVVNIDFPVEAVVARVQPDGMVGAFFYSMNPGLKKQIIKYFTHQRELAGDEN</sequence>
<reference evidence="1 2" key="1">
    <citation type="submission" date="2018-10" db="EMBL/GenBank/DDBJ databases">
        <title>Comparative analysis of microorganisms from saline springs in Andes Mountain Range, Colombia.</title>
        <authorList>
            <person name="Rubin E."/>
        </authorList>
    </citation>
    <scope>NUCLEOTIDE SEQUENCE [LARGE SCALE GENOMIC DNA]</scope>
    <source>
        <strain evidence="1 2">USBA 36</strain>
    </source>
</reference>
<organism evidence="1 2">
    <name type="scientific">Oceanibaculum indicum</name>
    <dbReference type="NCBI Taxonomy" id="526216"/>
    <lineage>
        <taxon>Bacteria</taxon>
        <taxon>Pseudomonadati</taxon>
        <taxon>Pseudomonadota</taxon>
        <taxon>Alphaproteobacteria</taxon>
        <taxon>Rhodospirillales</taxon>
        <taxon>Oceanibaculaceae</taxon>
        <taxon>Oceanibaculum</taxon>
    </lineage>
</organism>
<gene>
    <name evidence="1" type="ORF">BCL74_1838</name>
</gene>
<proteinExistence type="predicted"/>
<dbReference type="Gene3D" id="2.40.10.220">
    <property type="entry name" value="predicted glycosyltransferase like domains"/>
    <property type="match status" value="1"/>
</dbReference>
<dbReference type="RefSeq" id="WP_008945917.1">
    <property type="nucleotide sequence ID" value="NZ_RBIG01000002.1"/>
</dbReference>